<keyword evidence="4" id="KW-1185">Reference proteome</keyword>
<accession>A0A6V8N3R8</accession>
<evidence type="ECO:0000313" key="3">
    <source>
        <dbReference type="EMBL" id="GFO67188.1"/>
    </source>
</evidence>
<proteinExistence type="predicted"/>
<comment type="caution">
    <text evidence="3">The sequence shown here is derived from an EMBL/GenBank/DDBJ whole genome shotgun (WGS) entry which is preliminary data.</text>
</comment>
<name>A0A6V8N3R8_9BACT</name>
<evidence type="ECO:0000313" key="4">
    <source>
        <dbReference type="Proteomes" id="UP000587586"/>
    </source>
</evidence>
<feature type="domain" description="4-oxalocrotonate tautomerase-like" evidence="2">
    <location>
        <begin position="2"/>
        <end position="61"/>
    </location>
</feature>
<dbReference type="RefSeq" id="WP_183359704.1">
    <property type="nucleotide sequence ID" value="NZ_BLXZ01000001.1"/>
</dbReference>
<reference evidence="4" key="1">
    <citation type="submission" date="2020-06" db="EMBL/GenBank/DDBJ databases">
        <title>Draft genomic sequecing of Geomonas sp. Red745.</title>
        <authorList>
            <person name="Itoh H."/>
            <person name="Xu Z.X."/>
            <person name="Ushijima N."/>
            <person name="Masuda Y."/>
            <person name="Shiratori Y."/>
            <person name="Senoo K."/>
        </authorList>
    </citation>
    <scope>NUCLEOTIDE SEQUENCE [LARGE SCALE GENOMIC DNA]</scope>
    <source>
        <strain evidence="4">Red745</strain>
    </source>
</reference>
<protein>
    <recommendedName>
        <fullName evidence="2">4-oxalocrotonate tautomerase-like domain-containing protein</fullName>
    </recommendedName>
</protein>
<dbReference type="Pfam" id="PF01361">
    <property type="entry name" value="Tautomerase"/>
    <property type="match status" value="1"/>
</dbReference>
<evidence type="ECO:0000259" key="2">
    <source>
        <dbReference type="Pfam" id="PF01361"/>
    </source>
</evidence>
<dbReference type="EMBL" id="BLXZ01000001">
    <property type="protein sequence ID" value="GFO67188.1"/>
    <property type="molecule type" value="Genomic_DNA"/>
</dbReference>
<organism evidence="3 4">
    <name type="scientific">Geomonas limicola</name>
    <dbReference type="NCBI Taxonomy" id="2740186"/>
    <lineage>
        <taxon>Bacteria</taxon>
        <taxon>Pseudomonadati</taxon>
        <taxon>Thermodesulfobacteriota</taxon>
        <taxon>Desulfuromonadia</taxon>
        <taxon>Geobacterales</taxon>
        <taxon>Geobacteraceae</taxon>
        <taxon>Geomonas</taxon>
    </lineage>
</organism>
<dbReference type="SUPFAM" id="SSF55331">
    <property type="entry name" value="Tautomerase/MIF"/>
    <property type="match status" value="1"/>
</dbReference>
<dbReference type="Proteomes" id="UP000587586">
    <property type="component" value="Unassembled WGS sequence"/>
</dbReference>
<dbReference type="GO" id="GO:0016853">
    <property type="term" value="F:isomerase activity"/>
    <property type="evidence" value="ECO:0007669"/>
    <property type="project" value="UniProtKB-KW"/>
</dbReference>
<sequence>MPFIRIDIASKLTKDQKALLSQRMTDAIVEIAGAPRQATYVIINELERDDIAQAGTLLSDRG</sequence>
<gene>
    <name evidence="3" type="ORF">GMLC_07670</name>
</gene>
<evidence type="ECO:0000256" key="1">
    <source>
        <dbReference type="ARBA" id="ARBA00023235"/>
    </source>
</evidence>
<dbReference type="Gene3D" id="3.30.429.10">
    <property type="entry name" value="Macrophage Migration Inhibitory Factor"/>
    <property type="match status" value="1"/>
</dbReference>
<keyword evidence="1" id="KW-0413">Isomerase</keyword>
<dbReference type="InterPro" id="IPR004370">
    <property type="entry name" value="4-OT-like_dom"/>
</dbReference>
<dbReference type="AlphaFoldDB" id="A0A6V8N3R8"/>
<dbReference type="InterPro" id="IPR014347">
    <property type="entry name" value="Tautomerase/MIF_sf"/>
</dbReference>